<organism evidence="1 2">
    <name type="scientific">Polynucleobacter duraquae</name>
    <dbReference type="NCBI Taxonomy" id="1835254"/>
    <lineage>
        <taxon>Bacteria</taxon>
        <taxon>Pseudomonadati</taxon>
        <taxon>Pseudomonadota</taxon>
        <taxon>Betaproteobacteria</taxon>
        <taxon>Burkholderiales</taxon>
        <taxon>Burkholderiaceae</taxon>
        <taxon>Polynucleobacter</taxon>
    </lineage>
</organism>
<dbReference type="AlphaFoldDB" id="A0A0E3V1K7"/>
<dbReference type="Proteomes" id="UP000061135">
    <property type="component" value="Chromosome"/>
</dbReference>
<protein>
    <submittedName>
        <fullName evidence="1">Uncharacterized protein</fullName>
    </submittedName>
</protein>
<dbReference type="OrthoDB" id="9130536at2"/>
<reference evidence="1 2" key="1">
    <citation type="submission" date="2014-03" db="EMBL/GenBank/DDBJ databases">
        <title>Genome of Polynucleobacter strain MWH-MoK4.</title>
        <authorList>
            <person name="Hahn M.W."/>
        </authorList>
    </citation>
    <scope>NUCLEOTIDE SEQUENCE [LARGE SCALE GENOMIC DNA]</scope>
    <source>
        <strain evidence="1 2">MWH-MoK4</strain>
    </source>
</reference>
<keyword evidence="2" id="KW-1185">Reference proteome</keyword>
<dbReference type="STRING" id="1835254.CL55_00012150"/>
<evidence type="ECO:0000313" key="2">
    <source>
        <dbReference type="Proteomes" id="UP000061135"/>
    </source>
</evidence>
<sequence length="134" mass="15544">MTFRISPKNEFHITERMTYRKDNKEIKCGFLWKSGAFITENPPNFLAQYDEHIGISVGSYDFSEVNLSSEGQHLIYFSETTPKVEQATLTEIFMHSKTTDDFDIGFQHKGWQLVDMDIVMWGELSITSHQDHSS</sequence>
<gene>
    <name evidence="1" type="ORF">CL55_00012150</name>
</gene>
<dbReference type="PATRIC" id="fig|576611.7.peg.1234"/>
<accession>A0A0E3V1K7</accession>
<evidence type="ECO:0000313" key="1">
    <source>
        <dbReference type="EMBL" id="AKD25548.1"/>
    </source>
</evidence>
<dbReference type="RefSeq" id="WP_046330310.1">
    <property type="nucleotide sequence ID" value="NZ_CP007501.1"/>
</dbReference>
<dbReference type="EMBL" id="CP007501">
    <property type="protein sequence ID" value="AKD25548.1"/>
    <property type="molecule type" value="Genomic_DNA"/>
</dbReference>
<dbReference type="HOGENOM" id="CLU_1894296_0_0_4"/>
<name>A0A0E3V1K7_9BURK</name>
<dbReference type="KEGG" id="pdq:CL55_00012150"/>
<proteinExistence type="predicted"/>